<accession>A0AAV2JL29</accession>
<protein>
    <submittedName>
        <fullName evidence="2">Uncharacterized protein</fullName>
    </submittedName>
</protein>
<name>A0AAV2JL29_KNICA</name>
<evidence type="ECO:0000313" key="3">
    <source>
        <dbReference type="Proteomes" id="UP001497482"/>
    </source>
</evidence>
<proteinExistence type="predicted"/>
<dbReference type="Proteomes" id="UP001497482">
    <property type="component" value="Chromosome 12"/>
</dbReference>
<feature type="region of interest" description="Disordered" evidence="1">
    <location>
        <begin position="1"/>
        <end position="64"/>
    </location>
</feature>
<reference evidence="2 3" key="1">
    <citation type="submission" date="2024-04" db="EMBL/GenBank/DDBJ databases">
        <authorList>
            <person name="Waldvogel A.-M."/>
            <person name="Schoenle A."/>
        </authorList>
    </citation>
    <scope>NUCLEOTIDE SEQUENCE [LARGE SCALE GENOMIC DNA]</scope>
</reference>
<dbReference type="AlphaFoldDB" id="A0AAV2JL29"/>
<dbReference type="EMBL" id="OZ035834">
    <property type="protein sequence ID" value="CAL1575979.1"/>
    <property type="molecule type" value="Genomic_DNA"/>
</dbReference>
<sequence>MWSPSVADPADQSLGLLLGPSFPQKHHSGARGDAEPGPDQDQTRTSARAAISDDASSFISNNNETTFGMNTSILGALLQLSD</sequence>
<evidence type="ECO:0000256" key="1">
    <source>
        <dbReference type="SAM" id="MobiDB-lite"/>
    </source>
</evidence>
<gene>
    <name evidence="2" type="ORF">KC01_LOCUS7443</name>
</gene>
<evidence type="ECO:0000313" key="2">
    <source>
        <dbReference type="EMBL" id="CAL1575979.1"/>
    </source>
</evidence>
<feature type="compositionally biased region" description="Low complexity" evidence="1">
    <location>
        <begin position="46"/>
        <end position="60"/>
    </location>
</feature>
<organism evidence="2 3">
    <name type="scientific">Knipowitschia caucasica</name>
    <name type="common">Caucasian dwarf goby</name>
    <name type="synonym">Pomatoschistus caucasicus</name>
    <dbReference type="NCBI Taxonomy" id="637954"/>
    <lineage>
        <taxon>Eukaryota</taxon>
        <taxon>Metazoa</taxon>
        <taxon>Chordata</taxon>
        <taxon>Craniata</taxon>
        <taxon>Vertebrata</taxon>
        <taxon>Euteleostomi</taxon>
        <taxon>Actinopterygii</taxon>
        <taxon>Neopterygii</taxon>
        <taxon>Teleostei</taxon>
        <taxon>Neoteleostei</taxon>
        <taxon>Acanthomorphata</taxon>
        <taxon>Gobiaria</taxon>
        <taxon>Gobiiformes</taxon>
        <taxon>Gobioidei</taxon>
        <taxon>Gobiidae</taxon>
        <taxon>Gobiinae</taxon>
        <taxon>Knipowitschia</taxon>
    </lineage>
</organism>
<keyword evidence="3" id="KW-1185">Reference proteome</keyword>